<keyword evidence="5" id="KW-0732">Signal</keyword>
<dbReference type="AlphaFoldDB" id="A0A087U7P3"/>
<dbReference type="STRING" id="407821.A0A087U7P3"/>
<feature type="signal peptide" evidence="5">
    <location>
        <begin position="1"/>
        <end position="21"/>
    </location>
</feature>
<dbReference type="Gene3D" id="3.40.50.1820">
    <property type="entry name" value="alpha/beta hydrolase"/>
    <property type="match status" value="1"/>
</dbReference>
<dbReference type="InterPro" id="IPR019819">
    <property type="entry name" value="Carboxylesterase_B_CS"/>
</dbReference>
<gene>
    <name evidence="7" type="ORF">X975_05864</name>
</gene>
<dbReference type="GO" id="GO:0005886">
    <property type="term" value="C:plasma membrane"/>
    <property type="evidence" value="ECO:0007669"/>
    <property type="project" value="TreeGrafter"/>
</dbReference>
<organism evidence="7 8">
    <name type="scientific">Stegodyphus mimosarum</name>
    <name type="common">African social velvet spider</name>
    <dbReference type="NCBI Taxonomy" id="407821"/>
    <lineage>
        <taxon>Eukaryota</taxon>
        <taxon>Metazoa</taxon>
        <taxon>Ecdysozoa</taxon>
        <taxon>Arthropoda</taxon>
        <taxon>Chelicerata</taxon>
        <taxon>Arachnida</taxon>
        <taxon>Araneae</taxon>
        <taxon>Araneomorphae</taxon>
        <taxon>Entelegynae</taxon>
        <taxon>Eresoidea</taxon>
        <taxon>Eresidae</taxon>
        <taxon>Stegodyphus</taxon>
    </lineage>
</organism>
<evidence type="ECO:0000256" key="1">
    <source>
        <dbReference type="ARBA" id="ARBA00005964"/>
    </source>
</evidence>
<dbReference type="GO" id="GO:0006581">
    <property type="term" value="P:acetylcholine catabolic process"/>
    <property type="evidence" value="ECO:0007669"/>
    <property type="project" value="TreeGrafter"/>
</dbReference>
<evidence type="ECO:0000256" key="2">
    <source>
        <dbReference type="ARBA" id="ARBA00022487"/>
    </source>
</evidence>
<evidence type="ECO:0000313" key="8">
    <source>
        <dbReference type="Proteomes" id="UP000054359"/>
    </source>
</evidence>
<evidence type="ECO:0000313" key="7">
    <source>
        <dbReference type="EMBL" id="KFM73382.1"/>
    </source>
</evidence>
<dbReference type="GO" id="GO:0003990">
    <property type="term" value="F:acetylcholinesterase activity"/>
    <property type="evidence" value="ECO:0007669"/>
    <property type="project" value="TreeGrafter"/>
</dbReference>
<dbReference type="EMBL" id="KK118593">
    <property type="protein sequence ID" value="KFM73382.1"/>
    <property type="molecule type" value="Genomic_DNA"/>
</dbReference>
<evidence type="ECO:0000256" key="4">
    <source>
        <dbReference type="ARBA" id="ARBA00023180"/>
    </source>
</evidence>
<dbReference type="PANTHER" id="PTHR43918">
    <property type="entry name" value="ACETYLCHOLINESTERASE"/>
    <property type="match status" value="1"/>
</dbReference>
<evidence type="ECO:0000256" key="5">
    <source>
        <dbReference type="RuleBase" id="RU361235"/>
    </source>
</evidence>
<keyword evidence="2" id="KW-0719">Serine esterase</keyword>
<keyword evidence="4" id="KW-0325">Glycoprotein</keyword>
<feature type="non-terminal residue" evidence="7">
    <location>
        <position position="288"/>
    </location>
</feature>
<dbReference type="GO" id="GO:0019695">
    <property type="term" value="P:choline metabolic process"/>
    <property type="evidence" value="ECO:0007669"/>
    <property type="project" value="TreeGrafter"/>
</dbReference>
<dbReference type="InterPro" id="IPR050654">
    <property type="entry name" value="AChE-related_enzymes"/>
</dbReference>
<feature type="chain" id="PRO_5005106487" description="Carboxylic ester hydrolase" evidence="5">
    <location>
        <begin position="22"/>
        <end position="288"/>
    </location>
</feature>
<keyword evidence="3 5" id="KW-0378">Hydrolase</keyword>
<reference evidence="7 8" key="1">
    <citation type="submission" date="2013-11" db="EMBL/GenBank/DDBJ databases">
        <title>Genome sequencing of Stegodyphus mimosarum.</title>
        <authorList>
            <person name="Bechsgaard J."/>
        </authorList>
    </citation>
    <scope>NUCLEOTIDE SEQUENCE [LARGE SCALE GENOMIC DNA]</scope>
</reference>
<dbReference type="OrthoDB" id="6424772at2759"/>
<evidence type="ECO:0000256" key="3">
    <source>
        <dbReference type="ARBA" id="ARBA00022801"/>
    </source>
</evidence>
<evidence type="ECO:0000259" key="6">
    <source>
        <dbReference type="Pfam" id="PF00135"/>
    </source>
</evidence>
<feature type="domain" description="Carboxylesterase type B" evidence="6">
    <location>
        <begin position="31"/>
        <end position="277"/>
    </location>
</feature>
<sequence>MFKNVFQGLGILFSLLQYFQCFTIADKSRETPVVETKLGNITGTTIDVNGTLVNQYLGVPYAQPPTGEFRFKKPRKLEAWEKTIKATEEPPACIQYNQAPYPWYDDKPGKSEDCLYLNIWTPLDANTSNPKAVLYWMYGGGFFLGSIRMDLYKGHFVSALGDIIVVTVNYRLGSFGFLFSNTDDAPGNVGIWDILTGLQWVNENIEAFGGDMSRITIAGESAGSIAAGLLSVSPLAQGLYKRQIMESGSPAYTNADNNSQNLDRSQLLAELVGCANEIHSIVTTPDEV</sequence>
<dbReference type="PROSITE" id="PS00122">
    <property type="entry name" value="CARBOXYLESTERASE_B_1"/>
    <property type="match status" value="1"/>
</dbReference>
<accession>A0A087U7P3</accession>
<keyword evidence="8" id="KW-1185">Reference proteome</keyword>
<dbReference type="PROSITE" id="PS00941">
    <property type="entry name" value="CARBOXYLESTERASE_B_2"/>
    <property type="match status" value="1"/>
</dbReference>
<dbReference type="InterPro" id="IPR002018">
    <property type="entry name" value="CarbesteraseB"/>
</dbReference>
<dbReference type="SUPFAM" id="SSF53474">
    <property type="entry name" value="alpha/beta-Hydrolases"/>
    <property type="match status" value="1"/>
</dbReference>
<dbReference type="EC" id="3.1.1.-" evidence="5"/>
<dbReference type="PANTHER" id="PTHR43918:SF4">
    <property type="entry name" value="CARBOXYLIC ESTER HYDROLASE"/>
    <property type="match status" value="1"/>
</dbReference>
<dbReference type="OMA" id="WLRENIM"/>
<comment type="similarity">
    <text evidence="1 5">Belongs to the type-B carboxylesterase/lipase family.</text>
</comment>
<dbReference type="GO" id="GO:0005615">
    <property type="term" value="C:extracellular space"/>
    <property type="evidence" value="ECO:0007669"/>
    <property type="project" value="TreeGrafter"/>
</dbReference>
<proteinExistence type="inferred from homology"/>
<dbReference type="Proteomes" id="UP000054359">
    <property type="component" value="Unassembled WGS sequence"/>
</dbReference>
<protein>
    <recommendedName>
        <fullName evidence="5">Carboxylic ester hydrolase</fullName>
        <ecNumber evidence="5">3.1.1.-</ecNumber>
    </recommendedName>
</protein>
<dbReference type="InterPro" id="IPR019826">
    <property type="entry name" value="Carboxylesterase_B_AS"/>
</dbReference>
<dbReference type="InterPro" id="IPR029058">
    <property type="entry name" value="AB_hydrolase_fold"/>
</dbReference>
<name>A0A087U7P3_STEMI</name>
<dbReference type="Pfam" id="PF00135">
    <property type="entry name" value="COesterase"/>
    <property type="match status" value="1"/>
</dbReference>